<dbReference type="PANTHER" id="PTHR28260">
    <property type="entry name" value="SPINDLE POLE BODY COMPONENT SPC105"/>
    <property type="match status" value="1"/>
</dbReference>
<dbReference type="GO" id="GO:0034501">
    <property type="term" value="P:protein localization to kinetochore"/>
    <property type="evidence" value="ECO:0007669"/>
    <property type="project" value="TreeGrafter"/>
</dbReference>
<dbReference type="HOGENOM" id="CLU_268371_0_0_1"/>
<dbReference type="AlphaFoldDB" id="M1VIS4"/>
<feature type="region of interest" description="Disordered" evidence="2">
    <location>
        <begin position="1"/>
        <end position="69"/>
    </location>
</feature>
<evidence type="ECO:0000313" key="4">
    <source>
        <dbReference type="EMBL" id="BAM81078.1"/>
    </source>
</evidence>
<evidence type="ECO:0000256" key="2">
    <source>
        <dbReference type="SAM" id="MobiDB-lite"/>
    </source>
</evidence>
<dbReference type="GeneID" id="16994956"/>
<keyword evidence="5" id="KW-1185">Reference proteome</keyword>
<organism evidence="4 5">
    <name type="scientific">Cyanidioschyzon merolae (strain NIES-3377 / 10D)</name>
    <name type="common">Unicellular red alga</name>
    <dbReference type="NCBI Taxonomy" id="280699"/>
    <lineage>
        <taxon>Eukaryota</taxon>
        <taxon>Rhodophyta</taxon>
        <taxon>Bangiophyceae</taxon>
        <taxon>Cyanidiales</taxon>
        <taxon>Cyanidiaceae</taxon>
        <taxon>Cyanidioschyzon</taxon>
    </lineage>
</organism>
<dbReference type="OrthoDB" id="6124at2759"/>
<feature type="region of interest" description="Disordered" evidence="2">
    <location>
        <begin position="335"/>
        <end position="409"/>
    </location>
</feature>
<reference evidence="4 5" key="1">
    <citation type="journal article" date="2004" name="Nature">
        <title>Genome sequence of the ultrasmall unicellular red alga Cyanidioschyzon merolae 10D.</title>
        <authorList>
            <person name="Matsuzaki M."/>
            <person name="Misumi O."/>
            <person name="Shin-i T."/>
            <person name="Maruyama S."/>
            <person name="Takahara M."/>
            <person name="Miyagishima S."/>
            <person name="Mori T."/>
            <person name="Nishida K."/>
            <person name="Yagisawa F."/>
            <person name="Nishida K."/>
            <person name="Yoshida Y."/>
            <person name="Nishimura Y."/>
            <person name="Nakao S."/>
            <person name="Kobayashi T."/>
            <person name="Momoyama Y."/>
            <person name="Higashiyama T."/>
            <person name="Minoda A."/>
            <person name="Sano M."/>
            <person name="Nomoto H."/>
            <person name="Oishi K."/>
            <person name="Hayashi H."/>
            <person name="Ohta F."/>
            <person name="Nishizaka S."/>
            <person name="Haga S."/>
            <person name="Miura S."/>
            <person name="Morishita T."/>
            <person name="Kabeya Y."/>
            <person name="Terasawa K."/>
            <person name="Suzuki Y."/>
            <person name="Ishii Y."/>
            <person name="Asakawa S."/>
            <person name="Takano H."/>
            <person name="Ohta N."/>
            <person name="Kuroiwa H."/>
            <person name="Tanaka K."/>
            <person name="Shimizu N."/>
            <person name="Sugano S."/>
            <person name="Sato N."/>
            <person name="Nozaki H."/>
            <person name="Ogasawara N."/>
            <person name="Kohara Y."/>
            <person name="Kuroiwa T."/>
        </authorList>
    </citation>
    <scope>NUCLEOTIDE SEQUENCE [LARGE SCALE GENOMIC DNA]</scope>
    <source>
        <strain evidence="4 5">10D</strain>
    </source>
</reference>
<feature type="region of interest" description="Disordered" evidence="2">
    <location>
        <begin position="267"/>
        <end position="322"/>
    </location>
</feature>
<proteinExistence type="predicted"/>
<dbReference type="Gramene" id="CMM239CT">
    <property type="protein sequence ID" value="CMM239CT"/>
    <property type="gene ID" value="CMM239C"/>
</dbReference>
<gene>
    <name evidence="4" type="ORF">CYME_CMM239C</name>
</gene>
<protein>
    <recommendedName>
        <fullName evidence="3">Spc7 kinetochore protein domain-containing protein</fullName>
    </recommendedName>
</protein>
<evidence type="ECO:0000313" key="5">
    <source>
        <dbReference type="Proteomes" id="UP000007014"/>
    </source>
</evidence>
<keyword evidence="1" id="KW-0175">Coiled coil</keyword>
<feature type="region of interest" description="Disordered" evidence="2">
    <location>
        <begin position="665"/>
        <end position="692"/>
    </location>
</feature>
<feature type="coiled-coil region" evidence="1">
    <location>
        <begin position="908"/>
        <end position="956"/>
    </location>
</feature>
<dbReference type="KEGG" id="cme:CYME_CMM239C"/>
<feature type="compositionally biased region" description="Polar residues" evidence="2">
    <location>
        <begin position="48"/>
        <end position="64"/>
    </location>
</feature>
<feature type="compositionally biased region" description="Low complexity" evidence="2">
    <location>
        <begin position="267"/>
        <end position="281"/>
    </location>
</feature>
<feature type="region of interest" description="Disordered" evidence="2">
    <location>
        <begin position="85"/>
        <end position="129"/>
    </location>
</feature>
<dbReference type="InterPro" id="IPR013253">
    <property type="entry name" value="Spc7_domain"/>
</dbReference>
<dbReference type="GO" id="GO:1990758">
    <property type="term" value="P:mitotic sister chromatid biorientation"/>
    <property type="evidence" value="ECO:0007669"/>
    <property type="project" value="TreeGrafter"/>
</dbReference>
<name>M1VIS4_CYAM1</name>
<dbReference type="SMART" id="SM00787">
    <property type="entry name" value="Spc7"/>
    <property type="match status" value="1"/>
</dbReference>
<dbReference type="Pfam" id="PF08317">
    <property type="entry name" value="Spc7"/>
    <property type="match status" value="1"/>
</dbReference>
<evidence type="ECO:0000259" key="3">
    <source>
        <dbReference type="SMART" id="SM00787"/>
    </source>
</evidence>
<feature type="compositionally biased region" description="Polar residues" evidence="2">
    <location>
        <begin position="113"/>
        <end position="126"/>
    </location>
</feature>
<dbReference type="RefSeq" id="XP_005537114.1">
    <property type="nucleotide sequence ID" value="XM_005537057.1"/>
</dbReference>
<dbReference type="GO" id="GO:0000776">
    <property type="term" value="C:kinetochore"/>
    <property type="evidence" value="ECO:0007669"/>
    <property type="project" value="TreeGrafter"/>
</dbReference>
<dbReference type="EMBL" id="AP006495">
    <property type="protein sequence ID" value="BAM81078.1"/>
    <property type="molecule type" value="Genomic_DNA"/>
</dbReference>
<feature type="compositionally biased region" description="Polar residues" evidence="2">
    <location>
        <begin position="295"/>
        <end position="311"/>
    </location>
</feature>
<reference evidence="4 5" key="2">
    <citation type="journal article" date="2007" name="BMC Biol.">
        <title>A 100%-complete sequence reveals unusually simple genomic features in the hot-spring red alga Cyanidioschyzon merolae.</title>
        <authorList>
            <person name="Nozaki H."/>
            <person name="Takano H."/>
            <person name="Misumi O."/>
            <person name="Terasawa K."/>
            <person name="Matsuzaki M."/>
            <person name="Maruyama S."/>
            <person name="Nishida K."/>
            <person name="Yagisawa F."/>
            <person name="Yoshida Y."/>
            <person name="Fujiwara T."/>
            <person name="Takio S."/>
            <person name="Tamura K."/>
            <person name="Chung S.J."/>
            <person name="Nakamura S."/>
            <person name="Kuroiwa H."/>
            <person name="Tanaka K."/>
            <person name="Sato N."/>
            <person name="Kuroiwa T."/>
        </authorList>
    </citation>
    <scope>NUCLEOTIDE SEQUENCE [LARGE SCALE GENOMIC DNA]</scope>
    <source>
        <strain evidence="4 5">10D</strain>
    </source>
</reference>
<dbReference type="PANTHER" id="PTHR28260:SF1">
    <property type="entry name" value="SPINDLE POLE BODY COMPONENT SPC105"/>
    <property type="match status" value="1"/>
</dbReference>
<dbReference type="InterPro" id="IPR033338">
    <property type="entry name" value="Spc105/Spc7"/>
</dbReference>
<feature type="domain" description="Spc7 kinetochore protein" evidence="3">
    <location>
        <begin position="699"/>
        <end position="1008"/>
    </location>
</feature>
<dbReference type="GO" id="GO:0007094">
    <property type="term" value="P:mitotic spindle assembly checkpoint signaling"/>
    <property type="evidence" value="ECO:0007669"/>
    <property type="project" value="TreeGrafter"/>
</dbReference>
<accession>M1VIS4</accession>
<sequence length="1224" mass="134493">MERRASGSRAPLTPVQPVSEDVPQSRGRTPEETRQTTPERALKRALSPTFSEKTTKSKTNSIHSSKNKRVSFGGQEVKFYERHEFEWSSPPAPSPSRRQSLEPQGDHAYPGVASSSFAGRVSNTPSAYEHEPNVRAAAAKTHTGNNTLDAPSPHRDLPHLLATACPTVGSMESDDDNTIQSGSSLSEATLAQVAYGIRSYASGAADDATSSTNEDDSLQYRERFSGSSEGLSLFMDEDITKAVGHPRMSMPLTGTTSLTRSVTRTLLTGGERFGRRASLSRPPLPRPRRSSRLSTGSWRATSNVDYQGTTRGNRRDSIDDNITGKVPSLAALIDADSEETAVGDRSRERFAHETDAGDNIRPSSTPGKLRYEDEPPKFPSIQEGSSSQEPSLSHHSDSGRNCANSEDTPRWRSLWSTDIRDAQLGIVANTSPTVATCVPPRKESNSPIAGSISEVQRDEESGGLTTVPETSALLEDITGQVPRLTALIDEDNEISDLHLQQMPQGNGNSQISVHGGVCRVASEQANSASRSFAADTKSPALSPDLTARDLIPQQSESPQRRVTLGSVGAPIQQSTRSMHGFDTSTSVARRRSLAASVRRLSMKASLVQTLSASKEIHLREVHSGMKANSHSKLGASPEAEPLGRVLQERYSNQIVRLERDPNETAKTVVATQSSTIGKGAPRDDTGLESSSLPASEASVASAPGNAVFKDFLYAAGVRFLDDLSTRRRITSFGVPSNRICVQPDSLEQHIRVACITVALLGAFQYSCEVLASENGKLATEIAKAEEEFRTRWLFTRLIELHFSGSEPNLLTRYQLQLKRLKNVGRLRARCEWYLWRARHEQRIQVQLRAQQENLQNDLAQLCGLAENLRATISAATEDAITSGLGQLSTDPKLVHERNLHNQNTLRHVEERDAQIQETRSRLEQLHHELNRLSEHKAQLATECLALRTRHQELQAKARLGDAASCSLMLAEQQDSFDILVSLTACRPISISNDTLCVRVGSTVDIRCSFVQEKMPSDACGSLVLNNVQACGVTPPNEATEAPILIERVAQAVVASFTAQQREHFSVMRAISGRPLWQLRWVLFAVARAVTELQALLRNISIWKRTKPYEVEYRESHDHAGLVHALFSDITKHIRVEVILKLEPASQALCGIQLRLHDIVWHLPNRCERLSASFVAIISNNLEQWARREQDVEVAPPAQHVRLAALIETTLDAVAQTLQEARHAP</sequence>
<dbReference type="Proteomes" id="UP000007014">
    <property type="component" value="Chromosome 13"/>
</dbReference>
<evidence type="ECO:0000256" key="1">
    <source>
        <dbReference type="SAM" id="Coils"/>
    </source>
</evidence>
<feature type="compositionally biased region" description="Basic and acidic residues" evidence="2">
    <location>
        <begin position="342"/>
        <end position="355"/>
    </location>
</feature>